<dbReference type="NCBIfam" id="TIGR04407">
    <property type="entry name" value="LptF_YjgP"/>
    <property type="match status" value="1"/>
</dbReference>
<dbReference type="InterPro" id="IPR005495">
    <property type="entry name" value="LptG/LptF_permease"/>
</dbReference>
<evidence type="ECO:0000256" key="10">
    <source>
        <dbReference type="ARBA" id="ARBA00023136"/>
    </source>
</evidence>
<evidence type="ECO:0000256" key="8">
    <source>
        <dbReference type="ARBA" id="ARBA00022692"/>
    </source>
</evidence>
<keyword evidence="14" id="KW-1185">Reference proteome</keyword>
<dbReference type="Pfam" id="PF03739">
    <property type="entry name" value="LptF_LptG"/>
    <property type="match status" value="1"/>
</dbReference>
<evidence type="ECO:0000313" key="13">
    <source>
        <dbReference type="EMBL" id="CDZ76979.1"/>
    </source>
</evidence>
<evidence type="ECO:0000256" key="1">
    <source>
        <dbReference type="ARBA" id="ARBA00002265"/>
    </source>
</evidence>
<dbReference type="eggNOG" id="COG0795">
    <property type="taxonomic scope" value="Bacteria"/>
</dbReference>
<sequence length="360" mass="40578">MLIFRYLAKEVFITLVALTAILMLIFMSNQFVRYLNRAAMGQLPGIIIMKLMMLELPNLMGLLLPLGFYVALLVAYGRLYAESEMTVLQACGYGPSQLLKHSLIMAAVVGVIVTVIMVWASPIIHTERTKLLKTTGVQTLIQLIVPGRFQADPSGGKIFYVESMSRDHSKAQNVFLARSTFKGSLLFWDILWAEKAFAETDPKTKEDYLVLEQGTAYQGVPGLANYEVADFNQFKARLPHQKIEGVEDDLRTASFTSLLPFNNADKAKAAELQWRLAVPIMVFVLTLVAVPLSRVNPRAGKYAKLLPAIVLYILYANFIFISRDWLIAGKIPTWMGFWWLHLTVALFGLLLIWRNRVKLS</sequence>
<evidence type="ECO:0000256" key="5">
    <source>
        <dbReference type="ARBA" id="ARBA00022448"/>
    </source>
</evidence>
<organism evidence="13 14">
    <name type="scientific">Legionella massiliensis</name>
    <dbReference type="NCBI Taxonomy" id="1034943"/>
    <lineage>
        <taxon>Bacteria</taxon>
        <taxon>Pseudomonadati</taxon>
        <taxon>Pseudomonadota</taxon>
        <taxon>Gammaproteobacteria</taxon>
        <taxon>Legionellales</taxon>
        <taxon>Legionellaceae</taxon>
        <taxon>Legionella</taxon>
    </lineage>
</organism>
<keyword evidence="6" id="KW-1003">Cell membrane</keyword>
<dbReference type="Proteomes" id="UP000044071">
    <property type="component" value="Unassembled WGS sequence"/>
</dbReference>
<evidence type="ECO:0000313" key="14">
    <source>
        <dbReference type="Proteomes" id="UP000044071"/>
    </source>
</evidence>
<dbReference type="RefSeq" id="WP_043873400.1">
    <property type="nucleotide sequence ID" value="NZ_CCVW01000001.1"/>
</dbReference>
<evidence type="ECO:0000256" key="7">
    <source>
        <dbReference type="ARBA" id="ARBA00022519"/>
    </source>
</evidence>
<keyword evidence="8 12" id="KW-0812">Transmembrane</keyword>
<evidence type="ECO:0000256" key="9">
    <source>
        <dbReference type="ARBA" id="ARBA00022989"/>
    </source>
</evidence>
<dbReference type="PANTHER" id="PTHR33529">
    <property type="entry name" value="SLR0882 PROTEIN-RELATED"/>
    <property type="match status" value="1"/>
</dbReference>
<feature type="transmembrane region" description="Helical" evidence="12">
    <location>
        <begin position="102"/>
        <end position="120"/>
    </location>
</feature>
<evidence type="ECO:0000256" key="11">
    <source>
        <dbReference type="ARBA" id="ARBA00026081"/>
    </source>
</evidence>
<feature type="transmembrane region" description="Helical" evidence="12">
    <location>
        <begin position="59"/>
        <end position="81"/>
    </location>
</feature>
<comment type="similarity">
    <text evidence="3">Belongs to the LptF/LptG family.</text>
</comment>
<dbReference type="GO" id="GO:0055085">
    <property type="term" value="P:transmembrane transport"/>
    <property type="evidence" value="ECO:0007669"/>
    <property type="project" value="InterPro"/>
</dbReference>
<keyword evidence="9 12" id="KW-1133">Transmembrane helix</keyword>
<keyword evidence="7" id="KW-0997">Cell inner membrane</keyword>
<evidence type="ECO:0000256" key="12">
    <source>
        <dbReference type="SAM" id="Phobius"/>
    </source>
</evidence>
<feature type="transmembrane region" description="Helical" evidence="12">
    <location>
        <begin position="6"/>
        <end position="27"/>
    </location>
</feature>
<evidence type="ECO:0000256" key="2">
    <source>
        <dbReference type="ARBA" id="ARBA00004429"/>
    </source>
</evidence>
<evidence type="ECO:0000256" key="3">
    <source>
        <dbReference type="ARBA" id="ARBA00007725"/>
    </source>
</evidence>
<name>A0A078KYZ0_9GAMM</name>
<evidence type="ECO:0000256" key="4">
    <source>
        <dbReference type="ARBA" id="ARBA00014213"/>
    </source>
</evidence>
<dbReference type="InterPro" id="IPR030922">
    <property type="entry name" value="LptF"/>
</dbReference>
<protein>
    <recommendedName>
        <fullName evidence="4">Lipopolysaccharide export system permease protein LptF</fullName>
    </recommendedName>
</protein>
<gene>
    <name evidence="13" type="primary">lptF</name>
    <name evidence="13" type="ORF">BN59_01258</name>
</gene>
<feature type="transmembrane region" description="Helical" evidence="12">
    <location>
        <begin position="272"/>
        <end position="293"/>
    </location>
</feature>
<comment type="subcellular location">
    <subcellularLocation>
        <location evidence="2">Cell inner membrane</location>
        <topology evidence="2">Multi-pass membrane protein</topology>
    </subcellularLocation>
</comment>
<dbReference type="OrthoDB" id="9778062at2"/>
<feature type="transmembrane region" description="Helical" evidence="12">
    <location>
        <begin position="334"/>
        <end position="353"/>
    </location>
</feature>
<proteinExistence type="inferred from homology"/>
<keyword evidence="10 12" id="KW-0472">Membrane</keyword>
<dbReference type="GO" id="GO:0043190">
    <property type="term" value="C:ATP-binding cassette (ABC) transporter complex"/>
    <property type="evidence" value="ECO:0007669"/>
    <property type="project" value="InterPro"/>
</dbReference>
<comment type="subunit">
    <text evidence="11">Component of the lipopolysaccharide transport and assembly complex. The LptBFG transporter is composed of two ATP-binding proteins (LptB) and two transmembrane proteins (LptF and LptG).</text>
</comment>
<dbReference type="EMBL" id="CCSB01000001">
    <property type="protein sequence ID" value="CDZ76979.1"/>
    <property type="molecule type" value="Genomic_DNA"/>
</dbReference>
<dbReference type="STRING" id="1034943.BN59_01258"/>
<keyword evidence="5" id="KW-0813">Transport</keyword>
<reference evidence="13 14" key="1">
    <citation type="submission" date="2014-06" db="EMBL/GenBank/DDBJ databases">
        <authorList>
            <person name="Urmite Genomes Urmite Genomes"/>
        </authorList>
    </citation>
    <scope>NUCLEOTIDE SEQUENCE [LARGE SCALE GENOMIC DNA]</scope>
</reference>
<dbReference type="AlphaFoldDB" id="A0A078KYZ0"/>
<comment type="function">
    <text evidence="1">Part of the ABC transporter complex LptBFG involved in the translocation of lipopolysaccharide (LPS) from the inner membrane to the outer membrane.</text>
</comment>
<dbReference type="PANTHER" id="PTHR33529:SF7">
    <property type="entry name" value="LIPOPOLYSACCHARIDE EXPORT SYSTEM PERMEASE PROTEIN LPTF"/>
    <property type="match status" value="1"/>
</dbReference>
<dbReference type="GO" id="GO:0015920">
    <property type="term" value="P:lipopolysaccharide transport"/>
    <property type="evidence" value="ECO:0007669"/>
    <property type="project" value="TreeGrafter"/>
</dbReference>
<feature type="transmembrane region" description="Helical" evidence="12">
    <location>
        <begin position="305"/>
        <end position="322"/>
    </location>
</feature>
<accession>A0A078KYZ0</accession>
<evidence type="ECO:0000256" key="6">
    <source>
        <dbReference type="ARBA" id="ARBA00022475"/>
    </source>
</evidence>